<comment type="caution">
    <text evidence="1">The sequence shown here is derived from an EMBL/GenBank/DDBJ whole genome shotgun (WGS) entry which is preliminary data.</text>
</comment>
<evidence type="ECO:0000313" key="2">
    <source>
        <dbReference type="Proteomes" id="UP000287651"/>
    </source>
</evidence>
<gene>
    <name evidence="1" type="ORF">B296_00045252</name>
</gene>
<accession>A0A426XDJ9</accession>
<evidence type="ECO:0000313" key="1">
    <source>
        <dbReference type="EMBL" id="RRT37542.1"/>
    </source>
</evidence>
<dbReference type="Proteomes" id="UP000287651">
    <property type="component" value="Unassembled WGS sequence"/>
</dbReference>
<protein>
    <submittedName>
        <fullName evidence="1">Uncharacterized protein</fullName>
    </submittedName>
</protein>
<sequence length="56" mass="6159">MAARVLRSCLKDASFNKLKLRCGVGPRRCNTASEAAARAGLIYISRMIDVTWCSAR</sequence>
<organism evidence="1 2">
    <name type="scientific">Ensete ventricosum</name>
    <name type="common">Abyssinian banana</name>
    <name type="synonym">Musa ensete</name>
    <dbReference type="NCBI Taxonomy" id="4639"/>
    <lineage>
        <taxon>Eukaryota</taxon>
        <taxon>Viridiplantae</taxon>
        <taxon>Streptophyta</taxon>
        <taxon>Embryophyta</taxon>
        <taxon>Tracheophyta</taxon>
        <taxon>Spermatophyta</taxon>
        <taxon>Magnoliopsida</taxon>
        <taxon>Liliopsida</taxon>
        <taxon>Zingiberales</taxon>
        <taxon>Musaceae</taxon>
        <taxon>Ensete</taxon>
    </lineage>
</organism>
<reference evidence="1 2" key="1">
    <citation type="journal article" date="2014" name="Agronomy (Basel)">
        <title>A Draft Genome Sequence for Ensete ventricosum, the Drought-Tolerant Tree Against Hunger.</title>
        <authorList>
            <person name="Harrison J."/>
            <person name="Moore K.A."/>
            <person name="Paszkiewicz K."/>
            <person name="Jones T."/>
            <person name="Grant M."/>
            <person name="Ambacheew D."/>
            <person name="Muzemil S."/>
            <person name="Studholme D.J."/>
        </authorList>
    </citation>
    <scope>NUCLEOTIDE SEQUENCE [LARGE SCALE GENOMIC DNA]</scope>
</reference>
<name>A0A426XDJ9_ENSVE</name>
<dbReference type="EMBL" id="AMZH03022166">
    <property type="protein sequence ID" value="RRT37542.1"/>
    <property type="molecule type" value="Genomic_DNA"/>
</dbReference>
<dbReference type="AlphaFoldDB" id="A0A426XDJ9"/>
<proteinExistence type="predicted"/>